<keyword evidence="2" id="KW-1185">Reference proteome</keyword>
<dbReference type="EMBL" id="FMYP01000112">
    <property type="protein sequence ID" value="SDD24061.1"/>
    <property type="molecule type" value="Genomic_DNA"/>
</dbReference>
<evidence type="ECO:0000313" key="2">
    <source>
        <dbReference type="Proteomes" id="UP000199452"/>
    </source>
</evidence>
<gene>
    <name evidence="1" type="ORF">SAMN05216323_11124</name>
</gene>
<evidence type="ECO:0000313" key="1">
    <source>
        <dbReference type="EMBL" id="SDD24061.1"/>
    </source>
</evidence>
<reference evidence="1 2" key="1">
    <citation type="submission" date="2016-09" db="EMBL/GenBank/DDBJ databases">
        <authorList>
            <person name="Capua I."/>
            <person name="De Benedictis P."/>
            <person name="Joannis T."/>
            <person name="Lombin L.H."/>
            <person name="Cattoli G."/>
        </authorList>
    </citation>
    <scope>NUCLEOTIDE SEQUENCE [LARGE SCALE GENOMIC DNA]</scope>
    <source>
        <strain evidence="1 2">A7P-90m</strain>
    </source>
</reference>
<dbReference type="STRING" id="1640674.SAMN05216323_11124"/>
<name>A0A1G6T4Z7_9BACT</name>
<protein>
    <submittedName>
        <fullName evidence="1">Uncharacterized protein</fullName>
    </submittedName>
</protein>
<organism evidence="1 2">
    <name type="scientific">Williamwhitmania taraxaci</name>
    <dbReference type="NCBI Taxonomy" id="1640674"/>
    <lineage>
        <taxon>Bacteria</taxon>
        <taxon>Pseudomonadati</taxon>
        <taxon>Bacteroidota</taxon>
        <taxon>Bacteroidia</taxon>
        <taxon>Bacteroidales</taxon>
        <taxon>Williamwhitmaniaceae</taxon>
        <taxon>Williamwhitmania</taxon>
    </lineage>
</organism>
<dbReference type="Proteomes" id="UP000199452">
    <property type="component" value="Unassembled WGS sequence"/>
</dbReference>
<dbReference type="RefSeq" id="WP_170830184.1">
    <property type="nucleotide sequence ID" value="NZ_FMYP01000112.1"/>
</dbReference>
<sequence>MVNSVTVDNPVRVMAFSRKGQLGSAGLATNPDRVKNQFKDFFQKNAATL</sequence>
<dbReference type="AlphaFoldDB" id="A0A1G6T4Z7"/>
<proteinExistence type="predicted"/>
<accession>A0A1G6T4Z7</accession>